<dbReference type="InterPro" id="IPR027141">
    <property type="entry name" value="LSm4/Sm_D1/D3"/>
</dbReference>
<dbReference type="EMBL" id="DF196777">
    <property type="protein sequence ID" value="GAC74458.1"/>
    <property type="molecule type" value="Genomic_DNA"/>
</dbReference>
<evidence type="ECO:0000256" key="4">
    <source>
        <dbReference type="ARBA" id="ARBA00022728"/>
    </source>
</evidence>
<evidence type="ECO:0000256" key="7">
    <source>
        <dbReference type="ARBA" id="ARBA00023242"/>
    </source>
</evidence>
<feature type="compositionally biased region" description="Gly residues" evidence="10">
    <location>
        <begin position="201"/>
        <end position="219"/>
    </location>
</feature>
<dbReference type="SMART" id="SM00651">
    <property type="entry name" value="Sm"/>
    <property type="match status" value="1"/>
</dbReference>
<keyword evidence="3 9" id="KW-0507">mRNA processing</keyword>
<keyword evidence="6 9" id="KW-0508">mRNA splicing</keyword>
<comment type="subunit">
    <text evidence="9">LSm subunits form a heteromer with a doughnut shape.</text>
</comment>
<dbReference type="CDD" id="cd01723">
    <property type="entry name" value="LSm4"/>
    <property type="match status" value="1"/>
</dbReference>
<dbReference type="GO" id="GO:0003723">
    <property type="term" value="F:RNA binding"/>
    <property type="evidence" value="ECO:0007669"/>
    <property type="project" value="UniProtKB-KW"/>
</dbReference>
<gene>
    <name evidence="9" type="primary">LSM4</name>
    <name evidence="12" type="ORF">PANT_11c00075</name>
</gene>
<dbReference type="GO" id="GO:0097525">
    <property type="term" value="C:spliceosomal snRNP complex"/>
    <property type="evidence" value="ECO:0007669"/>
    <property type="project" value="UniProtKB-ARBA"/>
</dbReference>
<accession>M9MDI2</accession>
<dbReference type="GO" id="GO:0005681">
    <property type="term" value="C:spliceosomal complex"/>
    <property type="evidence" value="ECO:0007669"/>
    <property type="project" value="UniProtKB-UniRule"/>
</dbReference>
<comment type="similarity">
    <text evidence="2 9">Belongs to the snRNP Sm proteins family.</text>
</comment>
<dbReference type="InterPro" id="IPR010920">
    <property type="entry name" value="LSM_dom_sf"/>
</dbReference>
<keyword evidence="5 9" id="KW-0694">RNA-binding</keyword>
<evidence type="ECO:0000256" key="1">
    <source>
        <dbReference type="ARBA" id="ARBA00004123"/>
    </source>
</evidence>
<dbReference type="GO" id="GO:0000956">
    <property type="term" value="P:nuclear-transcribed mRNA catabolic process"/>
    <property type="evidence" value="ECO:0007669"/>
    <property type="project" value="UniProtKB-UniRule"/>
</dbReference>
<evidence type="ECO:0000256" key="9">
    <source>
        <dbReference type="RuleBase" id="RU365049"/>
    </source>
</evidence>
<sequence>MGAATKAPTTILIFASEPALLSPHLLPHSHDTTHFWQQEPSRTHHPAPLQLRVGAPAPIRQIRALAPDCPPTLPLFLRSHSQTHTRHAAAIAAECSAEQADGKRNPFDPLALDHALILGFTWMQLVELKNGSTFNGHLVACDNFMNLTLREVYETSASGEQFWKQKECYIRGSTIKYCRVADSVIDQVKETEEAARKQRQQGGGGLSGGVSLGARGGGRGNHRGSRGGGPDRGRGSARGRGRGQ</sequence>
<evidence type="ECO:0000256" key="10">
    <source>
        <dbReference type="SAM" id="MobiDB-lite"/>
    </source>
</evidence>
<dbReference type="GO" id="GO:0000398">
    <property type="term" value="P:mRNA splicing, via spliceosome"/>
    <property type="evidence" value="ECO:0007669"/>
    <property type="project" value="InterPro"/>
</dbReference>
<feature type="domain" description="Sm" evidence="11">
    <location>
        <begin position="108"/>
        <end position="184"/>
    </location>
</feature>
<dbReference type="Pfam" id="PF01423">
    <property type="entry name" value="LSM"/>
    <property type="match status" value="1"/>
</dbReference>
<keyword evidence="4 9" id="KW-0747">Spliceosome</keyword>
<comment type="function">
    <text evidence="9">Binds specifically to the 3'-terminal U-tract of U6 snRNA.</text>
</comment>
<protein>
    <recommendedName>
        <fullName evidence="9">LSM complex subunit LSM4</fullName>
    </recommendedName>
</protein>
<evidence type="ECO:0000256" key="2">
    <source>
        <dbReference type="ARBA" id="ARBA00006850"/>
    </source>
</evidence>
<organism evidence="12 13">
    <name type="scientific">Pseudozyma antarctica (strain T-34)</name>
    <name type="common">Yeast</name>
    <name type="synonym">Candida antarctica</name>
    <dbReference type="NCBI Taxonomy" id="1151754"/>
    <lineage>
        <taxon>Eukaryota</taxon>
        <taxon>Fungi</taxon>
        <taxon>Dikarya</taxon>
        <taxon>Basidiomycota</taxon>
        <taxon>Ustilaginomycotina</taxon>
        <taxon>Ustilaginomycetes</taxon>
        <taxon>Ustilaginales</taxon>
        <taxon>Ustilaginaceae</taxon>
        <taxon>Moesziomyces</taxon>
    </lineage>
</organism>
<feature type="compositionally biased region" description="Basic residues" evidence="10">
    <location>
        <begin position="235"/>
        <end position="244"/>
    </location>
</feature>
<dbReference type="PROSITE" id="PS52002">
    <property type="entry name" value="SM"/>
    <property type="match status" value="1"/>
</dbReference>
<dbReference type="InterPro" id="IPR047575">
    <property type="entry name" value="Sm"/>
</dbReference>
<dbReference type="SUPFAM" id="SSF50182">
    <property type="entry name" value="Sm-like ribonucleoproteins"/>
    <property type="match status" value="1"/>
</dbReference>
<keyword evidence="8 9" id="KW-0687">Ribonucleoprotein</keyword>
<dbReference type="InterPro" id="IPR034101">
    <property type="entry name" value="Lsm4"/>
</dbReference>
<name>M9MDI2_PSEA3</name>
<evidence type="ECO:0000259" key="11">
    <source>
        <dbReference type="PROSITE" id="PS52002"/>
    </source>
</evidence>
<dbReference type="InterPro" id="IPR001163">
    <property type="entry name" value="Sm_dom_euk/arc"/>
</dbReference>
<keyword evidence="7 9" id="KW-0539">Nucleus</keyword>
<evidence type="ECO:0000256" key="5">
    <source>
        <dbReference type="ARBA" id="ARBA00022884"/>
    </source>
</evidence>
<dbReference type="Gene3D" id="2.30.30.100">
    <property type="match status" value="1"/>
</dbReference>
<comment type="subcellular location">
    <subcellularLocation>
        <location evidence="1 9">Nucleus</location>
    </subcellularLocation>
</comment>
<evidence type="ECO:0000313" key="12">
    <source>
        <dbReference type="EMBL" id="GAC74458.1"/>
    </source>
</evidence>
<dbReference type="AlphaFoldDB" id="M9MDI2"/>
<evidence type="ECO:0000256" key="6">
    <source>
        <dbReference type="ARBA" id="ARBA00023187"/>
    </source>
</evidence>
<evidence type="ECO:0000256" key="3">
    <source>
        <dbReference type="ARBA" id="ARBA00022664"/>
    </source>
</evidence>
<evidence type="ECO:0000313" key="13">
    <source>
        <dbReference type="Proteomes" id="UP000011976"/>
    </source>
</evidence>
<dbReference type="Proteomes" id="UP000011976">
    <property type="component" value="Unassembled WGS sequence"/>
</dbReference>
<reference evidence="13" key="1">
    <citation type="journal article" date="2013" name="Genome Announc.">
        <title>Genome sequence of the basidiomycetous yeast Pseudozyma antarctica T-34, a producer of the glycolipid biosurfactants mannosylerythritol lipids.</title>
        <authorList>
            <person name="Morita T."/>
            <person name="Koike H."/>
            <person name="Koyama Y."/>
            <person name="Hagiwara H."/>
            <person name="Ito E."/>
            <person name="Fukuoka T."/>
            <person name="Imura T."/>
            <person name="Machida M."/>
            <person name="Kitamoto D."/>
        </authorList>
    </citation>
    <scope>NUCLEOTIDE SEQUENCE [LARGE SCALE GENOMIC DNA]</scope>
    <source>
        <strain evidence="13">T-34</strain>
    </source>
</reference>
<dbReference type="OrthoDB" id="747253at2759"/>
<dbReference type="PANTHER" id="PTHR23338">
    <property type="entry name" value="SMALL NUCLEAR RIBONUCLEOPROTEIN SM"/>
    <property type="match status" value="1"/>
</dbReference>
<feature type="region of interest" description="Disordered" evidence="10">
    <location>
        <begin position="192"/>
        <end position="244"/>
    </location>
</feature>
<dbReference type="STRING" id="1151754.M9MDI2"/>
<evidence type="ECO:0000256" key="8">
    <source>
        <dbReference type="ARBA" id="ARBA00023274"/>
    </source>
</evidence>
<proteinExistence type="inferred from homology"/>